<evidence type="ECO:0000313" key="2">
    <source>
        <dbReference type="Proteomes" id="UP000242930"/>
    </source>
</evidence>
<dbReference type="Proteomes" id="UP000242930">
    <property type="component" value="Unassembled WGS sequence"/>
</dbReference>
<gene>
    <name evidence="1" type="ORF">SAMN05216201_10549</name>
</gene>
<name>A0A1H6WP03_9PSED</name>
<dbReference type="AlphaFoldDB" id="A0A1H6WP03"/>
<protein>
    <submittedName>
        <fullName evidence="1">Uncharacterized protein</fullName>
    </submittedName>
</protein>
<reference evidence="2" key="1">
    <citation type="submission" date="2016-10" db="EMBL/GenBank/DDBJ databases">
        <authorList>
            <person name="Varghese N."/>
            <person name="Submissions S."/>
        </authorList>
    </citation>
    <scope>NUCLEOTIDE SEQUENCE [LARGE SCALE GENOMIC DNA]</scope>
    <source>
        <strain evidence="2">LMG 25967</strain>
    </source>
</reference>
<evidence type="ECO:0000313" key="1">
    <source>
        <dbReference type="EMBL" id="SEJ14500.1"/>
    </source>
</evidence>
<sequence>MSVGMIPSSGLWAMTALLVLAVLIKKFAVPLGYSKSLCSVSAGS</sequence>
<organism evidence="1 2">
    <name type="scientific">Pseudomonas linyingensis</name>
    <dbReference type="NCBI Taxonomy" id="915471"/>
    <lineage>
        <taxon>Bacteria</taxon>
        <taxon>Pseudomonadati</taxon>
        <taxon>Pseudomonadota</taxon>
        <taxon>Gammaproteobacteria</taxon>
        <taxon>Pseudomonadales</taxon>
        <taxon>Pseudomonadaceae</taxon>
        <taxon>Pseudomonas</taxon>
    </lineage>
</organism>
<dbReference type="EMBL" id="FNZE01000005">
    <property type="protein sequence ID" value="SEJ14500.1"/>
    <property type="molecule type" value="Genomic_DNA"/>
</dbReference>
<accession>A0A1H6WP03</accession>
<keyword evidence="2" id="KW-1185">Reference proteome</keyword>
<proteinExistence type="predicted"/>